<reference evidence="4 5" key="1">
    <citation type="submission" date="2019-07" db="EMBL/GenBank/DDBJ databases">
        <title>Rhodotorula toruloides NBRC10032 genome sequencing.</title>
        <authorList>
            <person name="Shida Y."/>
            <person name="Takaku H."/>
            <person name="Ogasawara W."/>
            <person name="Mori K."/>
        </authorList>
    </citation>
    <scope>NUCLEOTIDE SEQUENCE [LARGE SCALE GENOMIC DNA]</scope>
    <source>
        <strain evidence="4 5">NBRC10032</strain>
    </source>
</reference>
<evidence type="ECO:0000259" key="3">
    <source>
        <dbReference type="Pfam" id="PF09811"/>
    </source>
</evidence>
<accession>A0A511KDV5</accession>
<proteinExistence type="inferred from homology"/>
<dbReference type="Pfam" id="PF09811">
    <property type="entry name" value="Yae1_N"/>
    <property type="match status" value="1"/>
</dbReference>
<dbReference type="InterPro" id="IPR019191">
    <property type="entry name" value="Essential_protein_Yae1_N"/>
</dbReference>
<feature type="region of interest" description="Disordered" evidence="2">
    <location>
        <begin position="144"/>
        <end position="167"/>
    </location>
</feature>
<dbReference type="OrthoDB" id="48036at2759"/>
<comment type="similarity">
    <text evidence="1">Belongs to the LTO1 family.</text>
</comment>
<sequence>MDQQLSFDPLLDLEQQFYQRGFDAGLPHGELHGLFEGRELGREKAWELCEEVGYYEGMARLWKGILAAQGKDQGRASQSLDQILSFVAQFPTSNDSSSLSSLPAPANNDIDIPALLSALRSKYRTACASLGIRPRLVAARSGAAASARGEQGEEEGEVDVRKVGLSL</sequence>
<name>A0A511KDV5_RHOTO</name>
<dbReference type="AlphaFoldDB" id="A0A511KDV5"/>
<dbReference type="EMBL" id="BJWK01000005">
    <property type="protein sequence ID" value="GEM08155.1"/>
    <property type="molecule type" value="Genomic_DNA"/>
</dbReference>
<dbReference type="PANTHER" id="PTHR28532">
    <property type="entry name" value="GEO13458P1"/>
    <property type="match status" value="1"/>
</dbReference>
<dbReference type="Proteomes" id="UP000321518">
    <property type="component" value="Unassembled WGS sequence"/>
</dbReference>
<evidence type="ECO:0000313" key="5">
    <source>
        <dbReference type="Proteomes" id="UP000321518"/>
    </source>
</evidence>
<dbReference type="InterPro" id="IPR052436">
    <property type="entry name" value="LTO1_adapter"/>
</dbReference>
<feature type="compositionally biased region" description="Basic and acidic residues" evidence="2">
    <location>
        <begin position="158"/>
        <end position="167"/>
    </location>
</feature>
<feature type="domain" description="Essential protein Yae1 N-terminal" evidence="3">
    <location>
        <begin position="21"/>
        <end position="59"/>
    </location>
</feature>
<gene>
    <name evidence="4" type="ORF">Rt10032_c05g2172</name>
</gene>
<dbReference type="PANTHER" id="PTHR28532:SF1">
    <property type="entry name" value="ORAL CANCER OVEREXPRESSED 1"/>
    <property type="match status" value="1"/>
</dbReference>
<evidence type="ECO:0000256" key="1">
    <source>
        <dbReference type="ARBA" id="ARBA00038090"/>
    </source>
</evidence>
<organism evidence="4 5">
    <name type="scientific">Rhodotorula toruloides</name>
    <name type="common">Yeast</name>
    <name type="synonym">Rhodosporidium toruloides</name>
    <dbReference type="NCBI Taxonomy" id="5286"/>
    <lineage>
        <taxon>Eukaryota</taxon>
        <taxon>Fungi</taxon>
        <taxon>Dikarya</taxon>
        <taxon>Basidiomycota</taxon>
        <taxon>Pucciniomycotina</taxon>
        <taxon>Microbotryomycetes</taxon>
        <taxon>Sporidiobolales</taxon>
        <taxon>Sporidiobolaceae</taxon>
        <taxon>Rhodotorula</taxon>
    </lineage>
</organism>
<comment type="caution">
    <text evidence="4">The sequence shown here is derived from an EMBL/GenBank/DDBJ whole genome shotgun (WGS) entry which is preliminary data.</text>
</comment>
<protein>
    <recommendedName>
        <fullName evidence="3">Essential protein Yae1 N-terminal domain-containing protein</fullName>
    </recommendedName>
</protein>
<evidence type="ECO:0000313" key="4">
    <source>
        <dbReference type="EMBL" id="GEM08155.1"/>
    </source>
</evidence>
<evidence type="ECO:0000256" key="2">
    <source>
        <dbReference type="SAM" id="MobiDB-lite"/>
    </source>
</evidence>